<dbReference type="PANTHER" id="PTHR48098">
    <property type="entry name" value="ENTEROCHELIN ESTERASE-RELATED"/>
    <property type="match status" value="1"/>
</dbReference>
<dbReference type="SUPFAM" id="SSF53474">
    <property type="entry name" value="alpha/beta-Hydrolases"/>
    <property type="match status" value="1"/>
</dbReference>
<sequence length="499" mass="56725">MASCSSNNADSSKKPNAIQSSSINAPTSLQGTALAFEINKTELISGNEQRLYHDGTFKSYFFANRMFSDGRDYNGFSWGSEYQYTTTGNQSEIVQLLHIPDNSATVDINVKTQLTYLTPNSGTFELDVNQKHSMAGSVHYRHAGTFRSTDNKLEMMEKGLPNSSLDFIFQNITANEKNIDIKSGSKITMSFSDPHYAKFTLNNKDYETKDYQLIPVDTFNKRIKGTLNGDTPFEVQLHFDQFYFGQFEANVGNGAFKANGIFMSSRWIPVADYKIQGKFTDGLKYLSKYTKIEYPYSVYLPPNYETSKKKYPVLYLTDGQWVKEFHKAVEAHNKEFIVVAIEQGPENRRMEDYKLPGASNYIRFLKDEIIPQIEKQYRTNSNRIFWGASLGATVGEILLSQETDKKPYFSTYALSDGAFWANPSEIQEKLKTALAQPKSETISIFTSGTRQGNYISNLDFVNRLQSLNNPSLVLKNIELKETHNEMATPTFETFIDAMR</sequence>
<dbReference type="AlphaFoldDB" id="D8VN43"/>
<feature type="compositionally biased region" description="Polar residues" evidence="1">
    <location>
        <begin position="1"/>
        <end position="10"/>
    </location>
</feature>
<accession>D8VN43</accession>
<evidence type="ECO:0000256" key="1">
    <source>
        <dbReference type="SAM" id="MobiDB-lite"/>
    </source>
</evidence>
<dbReference type="Pfam" id="PF00756">
    <property type="entry name" value="Esterase"/>
    <property type="match status" value="1"/>
</dbReference>
<name>D8VN43_9ZZZZ</name>
<proteinExistence type="predicted"/>
<evidence type="ECO:0000313" key="2">
    <source>
        <dbReference type="EMBL" id="ACY24828.1"/>
    </source>
</evidence>
<reference evidence="2" key="1">
    <citation type="submission" date="2009-09" db="EMBL/GenBank/DDBJ databases">
        <authorList>
            <person name="Beloqi A."/>
            <person name="Nechitaylo T.Y."/>
            <person name="Lopez-Cortes N."/>
            <person name="Vietes M."/>
            <person name="Polaina J."/>
            <person name="Strittmatter A."/>
            <person name="Reva O."/>
            <person name="Waliczek A."/>
            <person name="Golyshina O.V."/>
            <person name="Ferrer M."/>
            <person name="Golyshin P.N."/>
        </authorList>
    </citation>
    <scope>NUCLEOTIDE SEQUENCE</scope>
</reference>
<protein>
    <submittedName>
        <fullName evidence="2">Conserved hypothetical esterase superfamily protein</fullName>
    </submittedName>
</protein>
<organism evidence="2">
    <name type="scientific">uncultured organism</name>
    <dbReference type="NCBI Taxonomy" id="155900"/>
    <lineage>
        <taxon>unclassified sequences</taxon>
        <taxon>environmental samples</taxon>
    </lineage>
</organism>
<dbReference type="PANTHER" id="PTHR48098:SF6">
    <property type="entry name" value="FERRI-BACILLIBACTIN ESTERASE BESA"/>
    <property type="match status" value="1"/>
</dbReference>
<dbReference type="Gene3D" id="3.40.50.1820">
    <property type="entry name" value="alpha/beta hydrolase"/>
    <property type="match status" value="1"/>
</dbReference>
<feature type="region of interest" description="Disordered" evidence="1">
    <location>
        <begin position="1"/>
        <end position="23"/>
    </location>
</feature>
<reference evidence="2" key="2">
    <citation type="journal article" date="2010" name="Appl. Environ. Microbiol.">
        <title>Diversity of glycosyl hydrolases from cellulose-depleting communities enriched from casts of two earthworm species.</title>
        <authorList>
            <person name="Beloqui A."/>
            <person name="Nechitaylo T.Y."/>
            <person name="Lopez-Cortes N."/>
            <person name="Ghazi A."/>
            <person name="Guazzaroni M.E."/>
            <person name="Polaina J."/>
            <person name="Strittmatter A.W."/>
            <person name="Reva O."/>
            <person name="Waliczek A."/>
            <person name="Yakimov M.M."/>
            <person name="Golyshina O.V."/>
            <person name="Ferrer M."/>
            <person name="Golyshin P.N."/>
        </authorList>
    </citation>
    <scope>NUCLEOTIDE SEQUENCE</scope>
</reference>
<dbReference type="InterPro" id="IPR029058">
    <property type="entry name" value="AB_hydrolase_fold"/>
</dbReference>
<dbReference type="EMBL" id="GQ996413">
    <property type="protein sequence ID" value="ACY24828.1"/>
    <property type="molecule type" value="Genomic_DNA"/>
</dbReference>
<dbReference type="InterPro" id="IPR000801">
    <property type="entry name" value="Esterase-like"/>
</dbReference>
<dbReference type="InterPro" id="IPR050583">
    <property type="entry name" value="Mycobacterial_A85_antigen"/>
</dbReference>